<dbReference type="Pfam" id="PF01551">
    <property type="entry name" value="Peptidase_M23"/>
    <property type="match status" value="1"/>
</dbReference>
<feature type="domain" description="M23ase beta-sheet core" evidence="3">
    <location>
        <begin position="195"/>
        <end position="290"/>
    </location>
</feature>
<evidence type="ECO:0000256" key="2">
    <source>
        <dbReference type="SAM" id="Phobius"/>
    </source>
</evidence>
<keyword evidence="2" id="KW-1133">Transmembrane helix</keyword>
<dbReference type="InterPro" id="IPR050570">
    <property type="entry name" value="Cell_wall_metabolism_enzyme"/>
</dbReference>
<evidence type="ECO:0000313" key="4">
    <source>
        <dbReference type="EMBL" id="SHO52929.1"/>
    </source>
</evidence>
<dbReference type="STRING" id="1121345.SAMN02745217_03870"/>
<dbReference type="InterPro" id="IPR016047">
    <property type="entry name" value="M23ase_b-sheet_dom"/>
</dbReference>
<proteinExistence type="predicted"/>
<protein>
    <submittedName>
        <fullName evidence="4">Peptidase family M23</fullName>
    </submittedName>
</protein>
<accession>A0A1M7YJZ2</accession>
<dbReference type="EMBL" id="FRFD01000012">
    <property type="protein sequence ID" value="SHO52929.1"/>
    <property type="molecule type" value="Genomic_DNA"/>
</dbReference>
<reference evidence="4 5" key="1">
    <citation type="submission" date="2016-12" db="EMBL/GenBank/DDBJ databases">
        <authorList>
            <person name="Song W.-J."/>
            <person name="Kurnit D.M."/>
        </authorList>
    </citation>
    <scope>NUCLEOTIDE SEQUENCE [LARGE SCALE GENOMIC DNA]</scope>
    <source>
        <strain evidence="4 5">DSM 12503</strain>
    </source>
</reference>
<feature type="transmembrane region" description="Helical" evidence="2">
    <location>
        <begin position="15"/>
        <end position="34"/>
    </location>
</feature>
<feature type="compositionally biased region" description="Basic and acidic residues" evidence="1">
    <location>
        <begin position="114"/>
        <end position="147"/>
    </location>
</feature>
<dbReference type="RefSeq" id="WP_073590513.1">
    <property type="nucleotide sequence ID" value="NZ_FRFD01000012.1"/>
</dbReference>
<name>A0A1M7YJZ2_9FIRM</name>
<feature type="compositionally biased region" description="Polar residues" evidence="1">
    <location>
        <begin position="43"/>
        <end position="58"/>
    </location>
</feature>
<dbReference type="SUPFAM" id="SSF51261">
    <property type="entry name" value="Duplicated hybrid motif"/>
    <property type="match status" value="1"/>
</dbReference>
<feature type="region of interest" description="Disordered" evidence="1">
    <location>
        <begin position="43"/>
        <end position="147"/>
    </location>
</feature>
<keyword evidence="5" id="KW-1185">Reference proteome</keyword>
<keyword evidence="2" id="KW-0812">Transmembrane</keyword>
<dbReference type="Gene3D" id="2.70.70.10">
    <property type="entry name" value="Glucose Permease (Domain IIA)"/>
    <property type="match status" value="1"/>
</dbReference>
<dbReference type="InterPro" id="IPR011055">
    <property type="entry name" value="Dup_hybrid_motif"/>
</dbReference>
<sequence>MKKHSLAEFFKSKSFYVLLGIGALAIIAITVVSLNQPSGKNEGQNLADLNTPDSNVADNGSLGATDVPDNTTPSDTAKNVPGSSSGGTKEAQVTPTEPGGAGDNLESANAEDDPNYKHALEEKEAAEKAADASKGKQEDTAKAADDTKEVMTADSLYFDTEKGLSWPINGDVLINYSPDRVIYFKTLEQFRCNPAVVIQAKVGAEVTNAATGIITSITKEDETGVTVKVNIGSGYSLVYGQLDDSLKAKVGDMVEKGEVLGTIAKPTMYYSVEGGNLYFMVEKNKETLDPMTLLKK</sequence>
<gene>
    <name evidence="4" type="ORF">SAMN02745217_03870</name>
</gene>
<dbReference type="CDD" id="cd12797">
    <property type="entry name" value="M23_peptidase"/>
    <property type="match status" value="1"/>
</dbReference>
<dbReference type="PANTHER" id="PTHR21666">
    <property type="entry name" value="PEPTIDASE-RELATED"/>
    <property type="match status" value="1"/>
</dbReference>
<keyword evidence="2" id="KW-0472">Membrane</keyword>
<evidence type="ECO:0000259" key="3">
    <source>
        <dbReference type="Pfam" id="PF01551"/>
    </source>
</evidence>
<dbReference type="GO" id="GO:0004222">
    <property type="term" value="F:metalloendopeptidase activity"/>
    <property type="evidence" value="ECO:0007669"/>
    <property type="project" value="TreeGrafter"/>
</dbReference>
<dbReference type="PANTHER" id="PTHR21666:SF270">
    <property type="entry name" value="MUREIN HYDROLASE ACTIVATOR ENVC"/>
    <property type="match status" value="1"/>
</dbReference>
<feature type="compositionally biased region" description="Polar residues" evidence="1">
    <location>
        <begin position="68"/>
        <end position="95"/>
    </location>
</feature>
<evidence type="ECO:0000313" key="5">
    <source>
        <dbReference type="Proteomes" id="UP000184612"/>
    </source>
</evidence>
<organism evidence="4 5">
    <name type="scientific">Anaerocolumna xylanovorans DSM 12503</name>
    <dbReference type="NCBI Taxonomy" id="1121345"/>
    <lineage>
        <taxon>Bacteria</taxon>
        <taxon>Bacillati</taxon>
        <taxon>Bacillota</taxon>
        <taxon>Clostridia</taxon>
        <taxon>Lachnospirales</taxon>
        <taxon>Lachnospiraceae</taxon>
        <taxon>Anaerocolumna</taxon>
    </lineage>
</organism>
<dbReference type="AlphaFoldDB" id="A0A1M7YJZ2"/>
<dbReference type="Proteomes" id="UP000184612">
    <property type="component" value="Unassembled WGS sequence"/>
</dbReference>
<evidence type="ECO:0000256" key="1">
    <source>
        <dbReference type="SAM" id="MobiDB-lite"/>
    </source>
</evidence>